<dbReference type="InterPro" id="IPR019533">
    <property type="entry name" value="Peptidase_S26"/>
</dbReference>
<dbReference type="NCBIfam" id="TIGR02227">
    <property type="entry name" value="sigpep_I_bact"/>
    <property type="match status" value="2"/>
</dbReference>
<proteinExistence type="inferred from homology"/>
<keyword evidence="5 7" id="KW-0378">Hydrolase</keyword>
<dbReference type="PANTHER" id="PTHR43390">
    <property type="entry name" value="SIGNAL PEPTIDASE I"/>
    <property type="match status" value="1"/>
</dbReference>
<evidence type="ECO:0000256" key="2">
    <source>
        <dbReference type="ARBA" id="ARBA00004401"/>
    </source>
</evidence>
<dbReference type="GO" id="GO:0009003">
    <property type="term" value="F:signal peptidase activity"/>
    <property type="evidence" value="ECO:0007669"/>
    <property type="project" value="UniProtKB-EC"/>
</dbReference>
<feature type="active site" evidence="6">
    <location>
        <position position="79"/>
    </location>
</feature>
<dbReference type="OrthoDB" id="9815782at2"/>
<dbReference type="GO" id="GO:0004252">
    <property type="term" value="F:serine-type endopeptidase activity"/>
    <property type="evidence" value="ECO:0007669"/>
    <property type="project" value="InterPro"/>
</dbReference>
<dbReference type="KEGG" id="xya:ET471_11330"/>
<evidence type="ECO:0000256" key="4">
    <source>
        <dbReference type="ARBA" id="ARBA00013208"/>
    </source>
</evidence>
<reference evidence="10 11" key="1">
    <citation type="submission" date="2019-01" db="EMBL/GenBank/DDBJ databases">
        <title>Genome sequencing of strain FW10M-9.</title>
        <authorList>
            <person name="Heo J."/>
            <person name="Kim S.-J."/>
            <person name="Kim J.-S."/>
            <person name="Hong S.-B."/>
            <person name="Kwon S.-W."/>
        </authorList>
    </citation>
    <scope>NUCLEOTIDE SEQUENCE [LARGE SCALE GENOMIC DNA]</scope>
    <source>
        <strain evidence="10 11">FW10M-9</strain>
    </source>
</reference>
<sequence>MTESDPVTQPQPLPEPDGHGTPHDVAGPGNARHAAESKGAGSTGMGLLRETAIIVVSALVLSWLIKTLLVQAFFIPSPSMHDTLVEGDRVMVSRLVPRVLDIHRGDIVVFKDPGGWLGTYVPPDHGPLGNAVVEGLTIVGLMPQDSGEHLIKRVIGVPGDHVTCAGGPDAKIEVNGVAITETAYLKPGSMPSETAFDVVVPDGMLFVLGDNRQNSADSRAHLGNPGGGFVPVDNVVGTAFATVWPFSRATWHRNPGDVFAQVPAP</sequence>
<dbReference type="Proteomes" id="UP000292118">
    <property type="component" value="Chromosome"/>
</dbReference>
<evidence type="ECO:0000256" key="1">
    <source>
        <dbReference type="ARBA" id="ARBA00000677"/>
    </source>
</evidence>
<keyword evidence="11" id="KW-1185">Reference proteome</keyword>
<organism evidence="10 11">
    <name type="scientific">Xylanimonas protaetiae</name>
    <dbReference type="NCBI Taxonomy" id="2509457"/>
    <lineage>
        <taxon>Bacteria</taxon>
        <taxon>Bacillati</taxon>
        <taxon>Actinomycetota</taxon>
        <taxon>Actinomycetes</taxon>
        <taxon>Micrococcales</taxon>
        <taxon>Promicromonosporaceae</taxon>
        <taxon>Xylanimonas</taxon>
    </lineage>
</organism>
<protein>
    <recommendedName>
        <fullName evidence="4 7">Signal peptidase I</fullName>
        <ecNumber evidence="4 7">3.4.21.89</ecNumber>
    </recommendedName>
</protein>
<keyword evidence="7" id="KW-0472">Membrane</keyword>
<evidence type="ECO:0000256" key="5">
    <source>
        <dbReference type="ARBA" id="ARBA00022801"/>
    </source>
</evidence>
<dbReference type="Pfam" id="PF10502">
    <property type="entry name" value="Peptidase_S26"/>
    <property type="match status" value="1"/>
</dbReference>
<evidence type="ECO:0000259" key="9">
    <source>
        <dbReference type="Pfam" id="PF10502"/>
    </source>
</evidence>
<dbReference type="PANTHER" id="PTHR43390:SF1">
    <property type="entry name" value="CHLOROPLAST PROCESSING PEPTIDASE"/>
    <property type="match status" value="1"/>
</dbReference>
<dbReference type="PROSITE" id="PS00761">
    <property type="entry name" value="SPASE_I_3"/>
    <property type="match status" value="1"/>
</dbReference>
<dbReference type="EMBL" id="CP035493">
    <property type="protein sequence ID" value="QAY70546.1"/>
    <property type="molecule type" value="Genomic_DNA"/>
</dbReference>
<evidence type="ECO:0000256" key="3">
    <source>
        <dbReference type="ARBA" id="ARBA00009370"/>
    </source>
</evidence>
<gene>
    <name evidence="10" type="primary">lepB</name>
    <name evidence="10" type="ORF">ET471_11330</name>
</gene>
<dbReference type="AlphaFoldDB" id="A0A4P6F5A6"/>
<feature type="domain" description="Peptidase S26" evidence="9">
    <location>
        <begin position="49"/>
        <end position="244"/>
    </location>
</feature>
<dbReference type="PRINTS" id="PR00727">
    <property type="entry name" value="LEADERPTASE"/>
</dbReference>
<dbReference type="InterPro" id="IPR036286">
    <property type="entry name" value="LexA/Signal_pep-like_sf"/>
</dbReference>
<comment type="subcellular location">
    <subcellularLocation>
        <location evidence="2">Cell membrane</location>
        <topology evidence="2">Single-pass type II membrane protein</topology>
    </subcellularLocation>
    <subcellularLocation>
        <location evidence="7">Membrane</location>
        <topology evidence="7">Single-pass type II membrane protein</topology>
    </subcellularLocation>
</comment>
<feature type="region of interest" description="Disordered" evidence="8">
    <location>
        <begin position="1"/>
        <end position="42"/>
    </location>
</feature>
<evidence type="ECO:0000313" key="10">
    <source>
        <dbReference type="EMBL" id="QAY70546.1"/>
    </source>
</evidence>
<dbReference type="GO" id="GO:0005886">
    <property type="term" value="C:plasma membrane"/>
    <property type="evidence" value="ECO:0007669"/>
    <property type="project" value="UniProtKB-SubCell"/>
</dbReference>
<evidence type="ECO:0000256" key="7">
    <source>
        <dbReference type="RuleBase" id="RU362042"/>
    </source>
</evidence>
<evidence type="ECO:0000256" key="6">
    <source>
        <dbReference type="PIRSR" id="PIRSR600223-1"/>
    </source>
</evidence>
<dbReference type="EC" id="3.4.21.89" evidence="4 7"/>
<dbReference type="SUPFAM" id="SSF51306">
    <property type="entry name" value="LexA/Signal peptidase"/>
    <property type="match status" value="1"/>
</dbReference>
<name>A0A4P6F5A6_9MICO</name>
<dbReference type="InterPro" id="IPR019758">
    <property type="entry name" value="Pept_S26A_signal_pept_1_CS"/>
</dbReference>
<dbReference type="GO" id="GO:0006465">
    <property type="term" value="P:signal peptide processing"/>
    <property type="evidence" value="ECO:0007669"/>
    <property type="project" value="InterPro"/>
</dbReference>
<dbReference type="Gene3D" id="2.10.109.10">
    <property type="entry name" value="Umud Fragment, subunit A"/>
    <property type="match status" value="1"/>
</dbReference>
<keyword evidence="7" id="KW-0645">Protease</keyword>
<comment type="similarity">
    <text evidence="3 7">Belongs to the peptidase S26 family.</text>
</comment>
<evidence type="ECO:0000256" key="8">
    <source>
        <dbReference type="SAM" id="MobiDB-lite"/>
    </source>
</evidence>
<dbReference type="CDD" id="cd06530">
    <property type="entry name" value="S26_SPase_I"/>
    <property type="match status" value="1"/>
</dbReference>
<keyword evidence="7" id="KW-1133">Transmembrane helix</keyword>
<feature type="active site" evidence="6">
    <location>
        <position position="152"/>
    </location>
</feature>
<dbReference type="InterPro" id="IPR000223">
    <property type="entry name" value="Pept_S26A_signal_pept_1"/>
</dbReference>
<comment type="catalytic activity">
    <reaction evidence="1 7">
        <text>Cleavage of hydrophobic, N-terminal signal or leader sequences from secreted and periplasmic proteins.</text>
        <dbReference type="EC" id="3.4.21.89"/>
    </reaction>
</comment>
<keyword evidence="7" id="KW-0812">Transmembrane</keyword>
<evidence type="ECO:0000313" key="11">
    <source>
        <dbReference type="Proteomes" id="UP000292118"/>
    </source>
</evidence>
<feature type="transmembrane region" description="Helical" evidence="7">
    <location>
        <begin position="52"/>
        <end position="75"/>
    </location>
</feature>
<accession>A0A4P6F5A6</accession>
<dbReference type="RefSeq" id="WP_129188412.1">
    <property type="nucleotide sequence ID" value="NZ_CP035493.1"/>
</dbReference>